<dbReference type="Proteomes" id="UP000551616">
    <property type="component" value="Unassembled WGS sequence"/>
</dbReference>
<reference evidence="2 3" key="1">
    <citation type="submission" date="2020-05" db="EMBL/GenBank/DDBJ databases">
        <title>Bremerella alba sp. nov., a novel planctomycete isolated from the surface of the macroalga Fucus spiralis.</title>
        <authorList>
            <person name="Godinho O."/>
            <person name="Botelho R."/>
            <person name="Albuquerque L."/>
            <person name="Wiegand S."/>
            <person name="Da Costa M.S."/>
            <person name="Lobo-Da-Cunha A."/>
            <person name="Jogler C."/>
            <person name="Lage O.M."/>
        </authorList>
    </citation>
    <scope>NUCLEOTIDE SEQUENCE [LARGE SCALE GENOMIC DNA]</scope>
    <source>
        <strain evidence="2 3">FF15</strain>
    </source>
</reference>
<feature type="transmembrane region" description="Helical" evidence="1">
    <location>
        <begin position="100"/>
        <end position="120"/>
    </location>
</feature>
<dbReference type="EMBL" id="JABRWO010000009">
    <property type="protein sequence ID" value="MBA2116273.1"/>
    <property type="molecule type" value="Genomic_DNA"/>
</dbReference>
<keyword evidence="3" id="KW-1185">Reference proteome</keyword>
<organism evidence="2 3">
    <name type="scientific">Bremerella alba</name>
    <dbReference type="NCBI Taxonomy" id="980252"/>
    <lineage>
        <taxon>Bacteria</taxon>
        <taxon>Pseudomonadati</taxon>
        <taxon>Planctomycetota</taxon>
        <taxon>Planctomycetia</taxon>
        <taxon>Pirellulales</taxon>
        <taxon>Pirellulaceae</taxon>
        <taxon>Bremerella</taxon>
    </lineage>
</organism>
<evidence type="ECO:0000313" key="3">
    <source>
        <dbReference type="Proteomes" id="UP000551616"/>
    </source>
</evidence>
<name>A0A7V9A8G5_9BACT</name>
<feature type="transmembrane region" description="Helical" evidence="1">
    <location>
        <begin position="44"/>
        <end position="60"/>
    </location>
</feature>
<keyword evidence="1" id="KW-1133">Transmembrane helix</keyword>
<gene>
    <name evidence="2" type="ORF">HOV93_34620</name>
</gene>
<keyword evidence="1" id="KW-0812">Transmembrane</keyword>
<feature type="transmembrane region" description="Helical" evidence="1">
    <location>
        <begin position="67"/>
        <end position="88"/>
    </location>
</feature>
<sequence length="123" mass="13433">MMNIFLWILQGLLALHTMIGAIWKFSHTAEQTMPSLRAIPNSVWLGMSVLEIVCAVALMVPAFSKSWGIFAVIALAGIAAEMLLFTSLHFASGDSTLGPVIYWGIVFGLCVFIAYGRLVLQPF</sequence>
<evidence type="ECO:0008006" key="4">
    <source>
        <dbReference type="Google" id="ProtNLM"/>
    </source>
</evidence>
<dbReference type="AlphaFoldDB" id="A0A7V9A8G5"/>
<accession>A0A7V9A8G5</accession>
<proteinExistence type="predicted"/>
<protein>
    <recommendedName>
        <fullName evidence="4">DoxX family protein</fullName>
    </recommendedName>
</protein>
<comment type="caution">
    <text evidence="2">The sequence shown here is derived from an EMBL/GenBank/DDBJ whole genome shotgun (WGS) entry which is preliminary data.</text>
</comment>
<keyword evidence="1" id="KW-0472">Membrane</keyword>
<evidence type="ECO:0000256" key="1">
    <source>
        <dbReference type="SAM" id="Phobius"/>
    </source>
</evidence>
<evidence type="ECO:0000313" key="2">
    <source>
        <dbReference type="EMBL" id="MBA2116273.1"/>
    </source>
</evidence>
<dbReference type="RefSeq" id="WP_207397684.1">
    <property type="nucleotide sequence ID" value="NZ_JABRWO010000009.1"/>
</dbReference>